<keyword evidence="14" id="KW-1185">Reference proteome</keyword>
<name>A0AAW2BXM1_9ROSI</name>
<evidence type="ECO:0000256" key="1">
    <source>
        <dbReference type="ARBA" id="ARBA00004141"/>
    </source>
</evidence>
<dbReference type="PANTHER" id="PTHR45651:SF68">
    <property type="entry name" value="ION TRANSPORT DOMAIN-CONTAINING PROTEIN"/>
    <property type="match status" value="1"/>
</dbReference>
<evidence type="ECO:0000256" key="7">
    <source>
        <dbReference type="ARBA" id="ARBA00023136"/>
    </source>
</evidence>
<feature type="transmembrane region" description="Helical" evidence="11">
    <location>
        <begin position="52"/>
        <end position="75"/>
    </location>
</feature>
<dbReference type="GO" id="GO:0016020">
    <property type="term" value="C:membrane"/>
    <property type="evidence" value="ECO:0007669"/>
    <property type="project" value="UniProtKB-SubCell"/>
</dbReference>
<evidence type="ECO:0000256" key="2">
    <source>
        <dbReference type="ARBA" id="ARBA00010486"/>
    </source>
</evidence>
<reference evidence="13 14" key="1">
    <citation type="submission" date="2024-01" db="EMBL/GenBank/DDBJ databases">
        <title>A telomere-to-telomere, gap-free genome of sweet tea (Lithocarpus litseifolius).</title>
        <authorList>
            <person name="Zhou J."/>
        </authorList>
    </citation>
    <scope>NUCLEOTIDE SEQUENCE [LARGE SCALE GENOMIC DNA]</scope>
    <source>
        <strain evidence="13">Zhou-2022a</strain>
        <tissue evidence="13">Leaf</tissue>
    </source>
</reference>
<feature type="compositionally biased region" description="Basic and acidic residues" evidence="10">
    <location>
        <begin position="13"/>
        <end position="29"/>
    </location>
</feature>
<accession>A0AAW2BXM1</accession>
<keyword evidence="5 11" id="KW-1133">Transmembrane helix</keyword>
<keyword evidence="9" id="KW-0407">Ion channel</keyword>
<dbReference type="Pfam" id="PF00520">
    <property type="entry name" value="Ion_trans"/>
    <property type="match status" value="1"/>
</dbReference>
<keyword evidence="6" id="KW-0406">Ion transport</keyword>
<feature type="domain" description="Cyclic nucleotide-binding" evidence="12">
    <location>
        <begin position="442"/>
        <end position="514"/>
    </location>
</feature>
<keyword evidence="3" id="KW-0813">Transport</keyword>
<evidence type="ECO:0000256" key="5">
    <source>
        <dbReference type="ARBA" id="ARBA00022989"/>
    </source>
</evidence>
<dbReference type="SMART" id="SM00100">
    <property type="entry name" value="cNMP"/>
    <property type="match status" value="1"/>
</dbReference>
<evidence type="ECO:0000256" key="9">
    <source>
        <dbReference type="ARBA" id="ARBA00023303"/>
    </source>
</evidence>
<sequence>MSYLSRRRGNGARNKDIERQPLKEGRGDSSAKIMATKTIFDPQGKFLRRWNVIFVLSCAIAVSVDPLFCYVPVMNIEKYCIELDKKLLITTIILRSINDIIYLMHIILQFRTGFIDENLRKVGKIVLNTNAMAIARRYLRSYFVLDILVILPIPQVAISRILSEMAGMRSSNKIVMLNCAVLFQYVPRILQIFRSWKELIRSDEKFEENIWFKAALNFFLYLLAGHVLGAFWYFFSFQRMMDCWQVSCGSHIKCVQTSFSCDNSRGNFSFSNDCDISTPDAQFDFGIYLEALQSGVVKSRLVLGKIFYGFWWGVQNLSLLGQNLKTSPYLWDNFFSVYISITRLFLFFYFLGNLQSVITRSEELRMKMKSGKRKKQKEKIELWSSKHDLPSDLRGQIMDNMIQKFKEDEDVYLENLLSNLPGELQNNVKQHICLKLLENVEVLRGMDEQMLLKICHTLTPVFYQEHSYVIREGDPIDAIFFITNGSVWTYTTGNNGRGTLPTHAERLVEGQFFGGELLEWLQKSTSTSRNNLSKLPISSKTLKTHTKVEAFALMADDLTKIWSYMLSRDSEPSQLEAASIIQRAWRAHRSKMGDTIGASGQLQSSSA</sequence>
<dbReference type="SUPFAM" id="SSF81324">
    <property type="entry name" value="Voltage-gated potassium channels"/>
    <property type="match status" value="1"/>
</dbReference>
<comment type="subcellular location">
    <subcellularLocation>
        <location evidence="1">Membrane</location>
        <topology evidence="1">Multi-pass membrane protein</topology>
    </subcellularLocation>
</comment>
<evidence type="ECO:0000256" key="3">
    <source>
        <dbReference type="ARBA" id="ARBA00022448"/>
    </source>
</evidence>
<dbReference type="Proteomes" id="UP001459277">
    <property type="component" value="Unassembled WGS sequence"/>
</dbReference>
<feature type="transmembrane region" description="Helical" evidence="11">
    <location>
        <begin position="214"/>
        <end position="235"/>
    </location>
</feature>
<dbReference type="SUPFAM" id="SSF51206">
    <property type="entry name" value="cAMP-binding domain-like"/>
    <property type="match status" value="1"/>
</dbReference>
<dbReference type="GO" id="GO:0034220">
    <property type="term" value="P:monoatomic ion transmembrane transport"/>
    <property type="evidence" value="ECO:0007669"/>
    <property type="project" value="UniProtKB-KW"/>
</dbReference>
<feature type="transmembrane region" description="Helical" evidence="11">
    <location>
        <begin position="142"/>
        <end position="162"/>
    </location>
</feature>
<feature type="region of interest" description="Disordered" evidence="10">
    <location>
        <begin position="1"/>
        <end position="29"/>
    </location>
</feature>
<keyword evidence="7 11" id="KW-0472">Membrane</keyword>
<keyword evidence="4 11" id="KW-0812">Transmembrane</keyword>
<feature type="compositionally biased region" description="Basic residues" evidence="10">
    <location>
        <begin position="1"/>
        <end position="10"/>
    </location>
</feature>
<evidence type="ECO:0000256" key="6">
    <source>
        <dbReference type="ARBA" id="ARBA00023065"/>
    </source>
</evidence>
<evidence type="ECO:0000259" key="12">
    <source>
        <dbReference type="PROSITE" id="PS50042"/>
    </source>
</evidence>
<dbReference type="PANTHER" id="PTHR45651">
    <property type="entry name" value="CYCLIC NUCLEOTIDE-GATED ION CHANNEL 15-RELATED-RELATED"/>
    <property type="match status" value="1"/>
</dbReference>
<dbReference type="AlphaFoldDB" id="A0AAW2BXM1"/>
<evidence type="ECO:0000313" key="14">
    <source>
        <dbReference type="Proteomes" id="UP001459277"/>
    </source>
</evidence>
<proteinExistence type="inferred from homology"/>
<evidence type="ECO:0000256" key="11">
    <source>
        <dbReference type="SAM" id="Phobius"/>
    </source>
</evidence>
<dbReference type="Gene3D" id="1.10.287.70">
    <property type="match status" value="1"/>
</dbReference>
<dbReference type="Gene3D" id="2.60.120.10">
    <property type="entry name" value="Jelly Rolls"/>
    <property type="match status" value="1"/>
</dbReference>
<evidence type="ECO:0000256" key="10">
    <source>
        <dbReference type="SAM" id="MobiDB-lite"/>
    </source>
</evidence>
<dbReference type="InterPro" id="IPR018490">
    <property type="entry name" value="cNMP-bd_dom_sf"/>
</dbReference>
<keyword evidence="8" id="KW-1071">Ligand-gated ion channel</keyword>
<dbReference type="InterPro" id="IPR005821">
    <property type="entry name" value="Ion_trans_dom"/>
</dbReference>
<feature type="transmembrane region" description="Helical" evidence="11">
    <location>
        <begin position="87"/>
        <end position="108"/>
    </location>
</feature>
<dbReference type="InterPro" id="IPR000595">
    <property type="entry name" value="cNMP-bd_dom"/>
</dbReference>
<dbReference type="PROSITE" id="PS50042">
    <property type="entry name" value="CNMP_BINDING_3"/>
    <property type="match status" value="1"/>
</dbReference>
<comment type="similarity">
    <text evidence="2">Belongs to the cyclic nucleotide-gated cation channel (TC 1.A.1.5) family.</text>
</comment>
<evidence type="ECO:0000256" key="8">
    <source>
        <dbReference type="ARBA" id="ARBA00023286"/>
    </source>
</evidence>
<dbReference type="InterPro" id="IPR014710">
    <property type="entry name" value="RmlC-like_jellyroll"/>
</dbReference>
<evidence type="ECO:0000313" key="13">
    <source>
        <dbReference type="EMBL" id="KAK9989665.1"/>
    </source>
</evidence>
<dbReference type="CDD" id="cd00038">
    <property type="entry name" value="CAP_ED"/>
    <property type="match status" value="1"/>
</dbReference>
<feature type="transmembrane region" description="Helical" evidence="11">
    <location>
        <begin position="335"/>
        <end position="358"/>
    </location>
</feature>
<protein>
    <recommendedName>
        <fullName evidence="12">Cyclic nucleotide-binding domain-containing protein</fullName>
    </recommendedName>
</protein>
<gene>
    <name evidence="13" type="ORF">SO802_029904</name>
</gene>
<comment type="caution">
    <text evidence="13">The sequence shown here is derived from an EMBL/GenBank/DDBJ whole genome shotgun (WGS) entry which is preliminary data.</text>
</comment>
<organism evidence="13 14">
    <name type="scientific">Lithocarpus litseifolius</name>
    <dbReference type="NCBI Taxonomy" id="425828"/>
    <lineage>
        <taxon>Eukaryota</taxon>
        <taxon>Viridiplantae</taxon>
        <taxon>Streptophyta</taxon>
        <taxon>Embryophyta</taxon>
        <taxon>Tracheophyta</taxon>
        <taxon>Spermatophyta</taxon>
        <taxon>Magnoliopsida</taxon>
        <taxon>eudicotyledons</taxon>
        <taxon>Gunneridae</taxon>
        <taxon>Pentapetalae</taxon>
        <taxon>rosids</taxon>
        <taxon>fabids</taxon>
        <taxon>Fagales</taxon>
        <taxon>Fagaceae</taxon>
        <taxon>Lithocarpus</taxon>
    </lineage>
</organism>
<dbReference type="EMBL" id="JAZDWU010000010">
    <property type="protein sequence ID" value="KAK9989665.1"/>
    <property type="molecule type" value="Genomic_DNA"/>
</dbReference>
<evidence type="ECO:0000256" key="4">
    <source>
        <dbReference type="ARBA" id="ARBA00022692"/>
    </source>
</evidence>